<dbReference type="PROSITE" id="PS51898">
    <property type="entry name" value="TYR_RECOMBINASE"/>
    <property type="match status" value="1"/>
</dbReference>
<evidence type="ECO:0000256" key="2">
    <source>
        <dbReference type="ARBA" id="ARBA00022908"/>
    </source>
</evidence>
<dbReference type="SUPFAM" id="SSF56349">
    <property type="entry name" value="DNA breaking-rejoining enzymes"/>
    <property type="match status" value="1"/>
</dbReference>
<evidence type="ECO:0000313" key="7">
    <source>
        <dbReference type="Proteomes" id="UP000305511"/>
    </source>
</evidence>
<dbReference type="GO" id="GO:0006310">
    <property type="term" value="P:DNA recombination"/>
    <property type="evidence" value="ECO:0007669"/>
    <property type="project" value="UniProtKB-KW"/>
</dbReference>
<dbReference type="Gene3D" id="1.10.443.10">
    <property type="entry name" value="Intergrase catalytic core"/>
    <property type="match status" value="1"/>
</dbReference>
<sequence>MVKNSKQTERTFASYFAEWIATYKEGAIAEISVNKYYYALDFILKTIPSLKIKDLDRRAYQNVLNEYAKTHERQTTMDFHHQVKSCIQDIFHDGLIERDPTYKAVIKGRPPVRKKKKKFLQKEELRKLISSLDLSPEISIDWFILIIAKTGLRYAEALALTPADFDWSARTLRVNKTWNYKSTQGGFKSTKTTSSERTISIDFQIVGQFQLVIKDLPANEPIFVEKFEDGSYKRQFNSTYNHFLVSECKHLGITPISLHGLRHTHASVLLAAGVSIHSISARLGHANIGVTQETYAHVLDELQRKDDEKMMGALMQLA</sequence>
<dbReference type="CDD" id="cd01189">
    <property type="entry name" value="INT_ICEBs1_C_like"/>
    <property type="match status" value="1"/>
</dbReference>
<accession>A0A4U3KSP2</accession>
<name>A0A4U3KSP2_ENTFL</name>
<evidence type="ECO:0000256" key="3">
    <source>
        <dbReference type="ARBA" id="ARBA00023125"/>
    </source>
</evidence>
<dbReference type="PANTHER" id="PTHR30629">
    <property type="entry name" value="PROPHAGE INTEGRASE"/>
    <property type="match status" value="1"/>
</dbReference>
<gene>
    <name evidence="6" type="ORF">EY666_17735</name>
</gene>
<dbReference type="PANTHER" id="PTHR30629:SF2">
    <property type="entry name" value="PROPHAGE INTEGRASE INTS-RELATED"/>
    <property type="match status" value="1"/>
</dbReference>
<dbReference type="InterPro" id="IPR011010">
    <property type="entry name" value="DNA_brk_join_enz"/>
</dbReference>
<comment type="caution">
    <text evidence="6">The sequence shown here is derived from an EMBL/GenBank/DDBJ whole genome shotgun (WGS) entry which is preliminary data.</text>
</comment>
<dbReference type="GO" id="GO:0003677">
    <property type="term" value="F:DNA binding"/>
    <property type="evidence" value="ECO:0007669"/>
    <property type="project" value="UniProtKB-KW"/>
</dbReference>
<dbReference type="InterPro" id="IPR010998">
    <property type="entry name" value="Integrase_recombinase_N"/>
</dbReference>
<dbReference type="InterPro" id="IPR002104">
    <property type="entry name" value="Integrase_catalytic"/>
</dbReference>
<proteinExistence type="inferred from homology"/>
<reference evidence="6 7" key="1">
    <citation type="submission" date="2019-02" db="EMBL/GenBank/DDBJ databases">
        <title>Bacteria dissemination in different level of health care in South Africa: the effectiveness of infections prevention and control.</title>
        <authorList>
            <person name="Shobo C."/>
            <person name="Amoako D.G."/>
            <person name="Allam M."/>
            <person name="Ismail A."/>
            <person name="Bester L.A."/>
            <person name="Essack S.Y."/>
        </authorList>
    </citation>
    <scope>NUCLEOTIDE SEQUENCE [LARGE SCALE GENOMIC DNA]</scope>
    <source>
        <strain evidence="6 7">2SIL2</strain>
    </source>
</reference>
<dbReference type="GO" id="GO:0015074">
    <property type="term" value="P:DNA integration"/>
    <property type="evidence" value="ECO:0007669"/>
    <property type="project" value="UniProtKB-KW"/>
</dbReference>
<evidence type="ECO:0000256" key="1">
    <source>
        <dbReference type="ARBA" id="ARBA00008857"/>
    </source>
</evidence>
<evidence type="ECO:0000256" key="4">
    <source>
        <dbReference type="ARBA" id="ARBA00023172"/>
    </source>
</evidence>
<keyword evidence="2" id="KW-0229">DNA integration</keyword>
<dbReference type="Pfam" id="PF00589">
    <property type="entry name" value="Phage_integrase"/>
    <property type="match status" value="1"/>
</dbReference>
<keyword evidence="3" id="KW-0238">DNA-binding</keyword>
<dbReference type="RefSeq" id="WP_010730060.1">
    <property type="nucleotide sequence ID" value="NZ_CP041344.1"/>
</dbReference>
<dbReference type="EMBL" id="SIYF01000582">
    <property type="protein sequence ID" value="TKK63896.1"/>
    <property type="molecule type" value="Genomic_DNA"/>
</dbReference>
<dbReference type="InterPro" id="IPR013762">
    <property type="entry name" value="Integrase-like_cat_sf"/>
</dbReference>
<keyword evidence="4" id="KW-0233">DNA recombination</keyword>
<feature type="domain" description="Tyr recombinase" evidence="5">
    <location>
        <begin position="115"/>
        <end position="308"/>
    </location>
</feature>
<dbReference type="Proteomes" id="UP000305511">
    <property type="component" value="Unassembled WGS sequence"/>
</dbReference>
<protein>
    <submittedName>
        <fullName evidence="6">Site-specific integrase</fullName>
    </submittedName>
</protein>
<dbReference type="InterPro" id="IPR050808">
    <property type="entry name" value="Phage_Integrase"/>
</dbReference>
<dbReference type="AlphaFoldDB" id="A0A4U3KSP2"/>
<comment type="similarity">
    <text evidence="1">Belongs to the 'phage' integrase family.</text>
</comment>
<dbReference type="Gene3D" id="1.10.150.130">
    <property type="match status" value="1"/>
</dbReference>
<organism evidence="6 7">
    <name type="scientific">Enterococcus faecalis</name>
    <name type="common">Streptococcus faecalis</name>
    <dbReference type="NCBI Taxonomy" id="1351"/>
    <lineage>
        <taxon>Bacteria</taxon>
        <taxon>Bacillati</taxon>
        <taxon>Bacillota</taxon>
        <taxon>Bacilli</taxon>
        <taxon>Lactobacillales</taxon>
        <taxon>Enterococcaceae</taxon>
        <taxon>Enterococcus</taxon>
    </lineage>
</organism>
<evidence type="ECO:0000259" key="5">
    <source>
        <dbReference type="PROSITE" id="PS51898"/>
    </source>
</evidence>
<evidence type="ECO:0000313" key="6">
    <source>
        <dbReference type="EMBL" id="TKK63896.1"/>
    </source>
</evidence>